<dbReference type="PANTHER" id="PTHR18945">
    <property type="entry name" value="NEUROTRANSMITTER GATED ION CHANNEL"/>
    <property type="match status" value="1"/>
</dbReference>
<dbReference type="InterPro" id="IPR006202">
    <property type="entry name" value="Neur_chan_lig-bd"/>
</dbReference>
<dbReference type="InterPro" id="IPR006028">
    <property type="entry name" value="GABAA/Glycine_rcpt"/>
</dbReference>
<keyword evidence="4" id="KW-1003">Cell membrane</keyword>
<evidence type="ECO:0000313" key="15">
    <source>
        <dbReference type="RefSeq" id="XP_003745949.1"/>
    </source>
</evidence>
<dbReference type="SUPFAM" id="SSF63712">
    <property type="entry name" value="Nicotinic receptor ligand binding domain-like"/>
    <property type="match status" value="1"/>
</dbReference>
<keyword evidence="10" id="KW-0407">Ion channel</keyword>
<evidence type="ECO:0000256" key="5">
    <source>
        <dbReference type="ARBA" id="ARBA00022692"/>
    </source>
</evidence>
<sequence>MPSLTLTLLCFLLRAHSVALLCVQGAGEPDDIGVLDCLLEGYDVLLRPQNLTVVDISLLADSSTTPDETSLDYRFTLTVGHRYIDERLQFEPNNATSPAPLNAWYHMRRIWRPALTVLESRNDLSFDPEHAAMRIWPSGLIELTRSLVVDMRCRTIYELFPFDKPVCIMTFVVTGSTGNEVQLRWLNQYDDLTSSETVYSNTYLEATGRSDCPQEEMDQCNYTCLKALLLFARERTVYWVTVFIPGFILVTSSFMTFWLSLKAPQPRVMIGTTTRLNFLATARSFRNKVPAFYNLVAMNIWDSVGIIFIYMSLCEFILAVYIDRHPRANEEEDARYLEAIRKPGYVLTAKERFLLYFKRSNKQIAADIEWFSRIVIPGLYFLFIIGYFVAFQGHYHHEVGFTYGAFEKTIDL</sequence>
<dbReference type="InterPro" id="IPR036734">
    <property type="entry name" value="Neur_chan_lig-bd_sf"/>
</dbReference>
<dbReference type="GO" id="GO:0004888">
    <property type="term" value="F:transmembrane signaling receptor activity"/>
    <property type="evidence" value="ECO:0007669"/>
    <property type="project" value="InterPro"/>
</dbReference>
<dbReference type="AlphaFoldDB" id="A0AAJ6VZJ3"/>
<dbReference type="PRINTS" id="PR00253">
    <property type="entry name" value="GABAARECEPTR"/>
</dbReference>
<evidence type="ECO:0000256" key="9">
    <source>
        <dbReference type="ARBA" id="ARBA00023136"/>
    </source>
</evidence>
<feature type="transmembrane region" description="Helical" evidence="11">
    <location>
        <begin position="370"/>
        <end position="390"/>
    </location>
</feature>
<dbReference type="SUPFAM" id="SSF90112">
    <property type="entry name" value="Neurotransmitter-gated ion-channel transmembrane pore"/>
    <property type="match status" value="1"/>
</dbReference>
<keyword evidence="7 11" id="KW-1133">Transmembrane helix</keyword>
<keyword evidence="8" id="KW-0406">Ion transport</keyword>
<protein>
    <submittedName>
        <fullName evidence="15">Glutamate-gated chloride channel-like</fullName>
    </submittedName>
</protein>
<feature type="transmembrane region" description="Helical" evidence="11">
    <location>
        <begin position="237"/>
        <end position="259"/>
    </location>
</feature>
<feature type="signal peptide" evidence="12">
    <location>
        <begin position="1"/>
        <end position="20"/>
    </location>
</feature>
<dbReference type="GeneID" id="100899655"/>
<evidence type="ECO:0000256" key="2">
    <source>
        <dbReference type="ARBA" id="ARBA00004236"/>
    </source>
</evidence>
<evidence type="ECO:0000256" key="11">
    <source>
        <dbReference type="SAM" id="Phobius"/>
    </source>
</evidence>
<evidence type="ECO:0000256" key="12">
    <source>
        <dbReference type="SAM" id="SignalP"/>
    </source>
</evidence>
<feature type="transmembrane region" description="Helical" evidence="11">
    <location>
        <begin position="292"/>
        <end position="322"/>
    </location>
</feature>
<reference evidence="15" key="1">
    <citation type="submission" date="2025-08" db="UniProtKB">
        <authorList>
            <consortium name="RefSeq"/>
        </authorList>
    </citation>
    <scope>IDENTIFICATION</scope>
</reference>
<feature type="chain" id="PRO_5042549780" evidence="12">
    <location>
        <begin position="21"/>
        <end position="412"/>
    </location>
</feature>
<name>A0AAJ6VZJ3_9ACAR</name>
<dbReference type="KEGG" id="goe:100899655"/>
<keyword evidence="5 11" id="KW-0812">Transmembrane</keyword>
<dbReference type="Gene3D" id="2.70.170.10">
    <property type="entry name" value="Neurotransmitter-gated ion-channel ligand-binding domain"/>
    <property type="match status" value="1"/>
</dbReference>
<dbReference type="GO" id="GO:0005886">
    <property type="term" value="C:plasma membrane"/>
    <property type="evidence" value="ECO:0007669"/>
    <property type="project" value="UniProtKB-SubCell"/>
</dbReference>
<feature type="domain" description="Neurotransmitter-gated ion-channel ligand-binding" evidence="13">
    <location>
        <begin position="35"/>
        <end position="205"/>
    </location>
</feature>
<evidence type="ECO:0000256" key="1">
    <source>
        <dbReference type="ARBA" id="ARBA00004141"/>
    </source>
</evidence>
<gene>
    <name evidence="15" type="primary">LOC100899655</name>
</gene>
<evidence type="ECO:0000256" key="7">
    <source>
        <dbReference type="ARBA" id="ARBA00022989"/>
    </source>
</evidence>
<dbReference type="Proteomes" id="UP000694867">
    <property type="component" value="Unplaced"/>
</dbReference>
<accession>A0AAJ6VZJ3</accession>
<evidence type="ECO:0000256" key="3">
    <source>
        <dbReference type="ARBA" id="ARBA00022448"/>
    </source>
</evidence>
<dbReference type="InterPro" id="IPR036719">
    <property type="entry name" value="Neuro-gated_channel_TM_sf"/>
</dbReference>
<dbReference type="GO" id="GO:0005230">
    <property type="term" value="F:extracellular ligand-gated monoatomic ion channel activity"/>
    <property type="evidence" value="ECO:0007669"/>
    <property type="project" value="InterPro"/>
</dbReference>
<evidence type="ECO:0000313" key="14">
    <source>
        <dbReference type="Proteomes" id="UP000694867"/>
    </source>
</evidence>
<evidence type="ECO:0000256" key="10">
    <source>
        <dbReference type="ARBA" id="ARBA00023303"/>
    </source>
</evidence>
<dbReference type="InterPro" id="IPR038050">
    <property type="entry name" value="Neuro_actylchol_rec"/>
</dbReference>
<dbReference type="RefSeq" id="XP_003745949.1">
    <property type="nucleotide sequence ID" value="XM_003745901.1"/>
</dbReference>
<organism evidence="14 15">
    <name type="scientific">Galendromus occidentalis</name>
    <name type="common">western predatory mite</name>
    <dbReference type="NCBI Taxonomy" id="34638"/>
    <lineage>
        <taxon>Eukaryota</taxon>
        <taxon>Metazoa</taxon>
        <taxon>Ecdysozoa</taxon>
        <taxon>Arthropoda</taxon>
        <taxon>Chelicerata</taxon>
        <taxon>Arachnida</taxon>
        <taxon>Acari</taxon>
        <taxon>Parasitiformes</taxon>
        <taxon>Mesostigmata</taxon>
        <taxon>Gamasina</taxon>
        <taxon>Phytoseioidea</taxon>
        <taxon>Phytoseiidae</taxon>
        <taxon>Typhlodrominae</taxon>
        <taxon>Galendromus</taxon>
    </lineage>
</organism>
<keyword evidence="9 11" id="KW-0472">Membrane</keyword>
<comment type="subcellular location">
    <subcellularLocation>
        <location evidence="2">Cell membrane</location>
    </subcellularLocation>
    <subcellularLocation>
        <location evidence="1">Membrane</location>
        <topology evidence="1">Multi-pass membrane protein</topology>
    </subcellularLocation>
</comment>
<keyword evidence="3" id="KW-0813">Transport</keyword>
<evidence type="ECO:0000259" key="13">
    <source>
        <dbReference type="Pfam" id="PF02931"/>
    </source>
</evidence>
<evidence type="ECO:0000256" key="4">
    <source>
        <dbReference type="ARBA" id="ARBA00022475"/>
    </source>
</evidence>
<proteinExistence type="predicted"/>
<keyword evidence="6 12" id="KW-0732">Signal</keyword>
<dbReference type="Pfam" id="PF02931">
    <property type="entry name" value="Neur_chan_LBD"/>
    <property type="match status" value="1"/>
</dbReference>
<dbReference type="Gene3D" id="1.20.58.390">
    <property type="entry name" value="Neurotransmitter-gated ion-channel transmembrane domain"/>
    <property type="match status" value="1"/>
</dbReference>
<dbReference type="InterPro" id="IPR006201">
    <property type="entry name" value="Neur_channel"/>
</dbReference>
<keyword evidence="14" id="KW-1185">Reference proteome</keyword>
<evidence type="ECO:0000256" key="6">
    <source>
        <dbReference type="ARBA" id="ARBA00022729"/>
    </source>
</evidence>
<evidence type="ECO:0000256" key="8">
    <source>
        <dbReference type="ARBA" id="ARBA00023065"/>
    </source>
</evidence>